<keyword evidence="5 7" id="KW-0472">Membrane</keyword>
<dbReference type="Pfam" id="PF01578">
    <property type="entry name" value="Cytochrom_C_asm"/>
    <property type="match status" value="1"/>
</dbReference>
<evidence type="ECO:0000256" key="1">
    <source>
        <dbReference type="ARBA" id="ARBA00004141"/>
    </source>
</evidence>
<feature type="transmembrane region" description="Helical" evidence="7">
    <location>
        <begin position="130"/>
        <end position="148"/>
    </location>
</feature>
<organism evidence="9 10">
    <name type="scientific">Dermabacter vaginalis</name>
    <dbReference type="NCBI Taxonomy" id="1630135"/>
    <lineage>
        <taxon>Bacteria</taxon>
        <taxon>Bacillati</taxon>
        <taxon>Actinomycetota</taxon>
        <taxon>Actinomycetes</taxon>
        <taxon>Micrococcales</taxon>
        <taxon>Dermabacteraceae</taxon>
        <taxon>Dermabacter</taxon>
    </lineage>
</organism>
<evidence type="ECO:0000256" key="2">
    <source>
        <dbReference type="ARBA" id="ARBA00022692"/>
    </source>
</evidence>
<feature type="transmembrane region" description="Helical" evidence="7">
    <location>
        <begin position="316"/>
        <end position="338"/>
    </location>
</feature>
<name>A0A1B0ZGI8_9MICO</name>
<dbReference type="Proteomes" id="UP000092596">
    <property type="component" value="Chromosome"/>
</dbReference>
<feature type="region of interest" description="Disordered" evidence="6">
    <location>
        <begin position="55"/>
        <end position="84"/>
    </location>
</feature>
<dbReference type="PANTHER" id="PTHR30071">
    <property type="entry name" value="HEME EXPORTER PROTEIN C"/>
    <property type="match status" value="1"/>
</dbReference>
<dbReference type="RefSeq" id="WP_065247343.1">
    <property type="nucleotide sequence ID" value="NZ_CP012117.1"/>
</dbReference>
<dbReference type="InterPro" id="IPR045062">
    <property type="entry name" value="Cyt_c_biogenesis_CcsA/CcmC"/>
</dbReference>
<evidence type="ECO:0000256" key="4">
    <source>
        <dbReference type="ARBA" id="ARBA00022989"/>
    </source>
</evidence>
<dbReference type="GO" id="GO:0017004">
    <property type="term" value="P:cytochrome complex assembly"/>
    <property type="evidence" value="ECO:0007669"/>
    <property type="project" value="UniProtKB-KW"/>
</dbReference>
<dbReference type="PATRIC" id="fig|1630135.4.peg.473"/>
<feature type="domain" description="Cytochrome c assembly protein" evidence="8">
    <location>
        <begin position="124"/>
        <end position="342"/>
    </location>
</feature>
<dbReference type="GO" id="GO:0020037">
    <property type="term" value="F:heme binding"/>
    <property type="evidence" value="ECO:0007669"/>
    <property type="project" value="InterPro"/>
</dbReference>
<proteinExistence type="predicted"/>
<dbReference type="AlphaFoldDB" id="A0A1B0ZGI8"/>
<feature type="transmembrane region" description="Helical" evidence="7">
    <location>
        <begin position="12"/>
        <end position="33"/>
    </location>
</feature>
<evidence type="ECO:0000313" key="10">
    <source>
        <dbReference type="Proteomes" id="UP000092596"/>
    </source>
</evidence>
<sequence>MNLQELAAASDFFILLAMVVYMMAFVAFAVDIAKAVRVRSDLRLEKKVRKRELATVGAPADPDSASAARPVEPDLSENASGAAVPENRGGMSPLSFALGAAGIATAFQLLGVVARGVATQRVPWGNMYEFSMTGAAVIMAVFLLLTLRVRDMRRLGLFVLTPVLFIMVIAYTSWYLPAAQLTPSLQNSPWLVIHVIVAVLSMSLFSLSAVVAVLQLLQHSRESRLEAGEKPRFALLDRILDHLPSAKRLEQIAFQTTAVGFVMWTFTLIFGAIWANYAWGRYWNWDPKETWTFIIWVVYAAYLHARATVGFRGKVAAYFCIAGFVCVIFNYTIVNTVINSLHSYSGL</sequence>
<feature type="transmembrane region" description="Helical" evidence="7">
    <location>
        <begin position="155"/>
        <end position="176"/>
    </location>
</feature>
<feature type="transmembrane region" description="Helical" evidence="7">
    <location>
        <begin position="291"/>
        <end position="309"/>
    </location>
</feature>
<evidence type="ECO:0000256" key="5">
    <source>
        <dbReference type="ARBA" id="ARBA00023136"/>
    </source>
</evidence>
<dbReference type="GO" id="GO:0005886">
    <property type="term" value="C:plasma membrane"/>
    <property type="evidence" value="ECO:0007669"/>
    <property type="project" value="TreeGrafter"/>
</dbReference>
<dbReference type="NCBIfam" id="TIGR03144">
    <property type="entry name" value="cytochr_II_ccsB"/>
    <property type="match status" value="1"/>
</dbReference>
<dbReference type="KEGG" id="dva:DAD186_04710"/>
<evidence type="ECO:0000313" key="9">
    <source>
        <dbReference type="EMBL" id="ANP27026.1"/>
    </source>
</evidence>
<dbReference type="EMBL" id="CP012117">
    <property type="protein sequence ID" value="ANP27026.1"/>
    <property type="molecule type" value="Genomic_DNA"/>
</dbReference>
<feature type="compositionally biased region" description="Low complexity" evidence="6">
    <location>
        <begin position="58"/>
        <end position="68"/>
    </location>
</feature>
<gene>
    <name evidence="9" type="ORF">DAD186_04710</name>
</gene>
<evidence type="ECO:0000256" key="7">
    <source>
        <dbReference type="SAM" id="Phobius"/>
    </source>
</evidence>
<protein>
    <submittedName>
        <fullName evidence="9">Cytochrome c-type biogenesis protein CcsB</fullName>
    </submittedName>
</protein>
<reference evidence="9 10" key="1">
    <citation type="submission" date="2015-06" db="EMBL/GenBank/DDBJ databases">
        <title>Investigation of pathophysiology for high-risk pregnancy and development of treatment modality based on it.</title>
        <authorList>
            <person name="Kim B.-C."/>
            <person name="Lim S."/>
        </authorList>
    </citation>
    <scope>NUCLEOTIDE SEQUENCE [LARGE SCALE GENOMIC DNA]</scope>
    <source>
        <strain evidence="9 10">AD1-86</strain>
    </source>
</reference>
<comment type="subcellular location">
    <subcellularLocation>
        <location evidence="1">Membrane</location>
        <topology evidence="1">Multi-pass membrane protein</topology>
    </subcellularLocation>
</comment>
<evidence type="ECO:0000256" key="6">
    <source>
        <dbReference type="SAM" id="MobiDB-lite"/>
    </source>
</evidence>
<keyword evidence="2 7" id="KW-0812">Transmembrane</keyword>
<keyword evidence="4 7" id="KW-1133">Transmembrane helix</keyword>
<evidence type="ECO:0000256" key="3">
    <source>
        <dbReference type="ARBA" id="ARBA00022748"/>
    </source>
</evidence>
<evidence type="ECO:0000259" key="8">
    <source>
        <dbReference type="Pfam" id="PF01578"/>
    </source>
</evidence>
<keyword evidence="3" id="KW-0201">Cytochrome c-type biogenesis</keyword>
<dbReference type="STRING" id="1630135.DAD186_04710"/>
<feature type="transmembrane region" description="Helical" evidence="7">
    <location>
        <begin position="257"/>
        <end position="279"/>
    </location>
</feature>
<dbReference type="PANTHER" id="PTHR30071:SF1">
    <property type="entry name" value="CYTOCHROME B_B6 PROTEIN-RELATED"/>
    <property type="match status" value="1"/>
</dbReference>
<accession>A0A1B0ZGI8</accession>
<feature type="transmembrane region" description="Helical" evidence="7">
    <location>
        <begin position="188"/>
        <end position="214"/>
    </location>
</feature>
<feature type="transmembrane region" description="Helical" evidence="7">
    <location>
        <begin position="96"/>
        <end position="118"/>
    </location>
</feature>
<dbReference type="InterPro" id="IPR017562">
    <property type="entry name" value="Cyt_c_biogenesis_CcsA"/>
</dbReference>
<dbReference type="InterPro" id="IPR002541">
    <property type="entry name" value="Cyt_c_assembly"/>
</dbReference>